<name>A0A1L9QTR0_9CYAN</name>
<dbReference type="EMBL" id="MLAW01000011">
    <property type="protein sequence ID" value="OJJ26006.1"/>
    <property type="molecule type" value="Genomic_DNA"/>
</dbReference>
<feature type="domain" description="KAP NTPase" evidence="1">
    <location>
        <begin position="61"/>
        <end position="222"/>
    </location>
</feature>
<comment type="caution">
    <text evidence="2">The sequence shown here is derived from an EMBL/GenBank/DDBJ whole genome shotgun (WGS) entry which is preliminary data.</text>
</comment>
<dbReference type="InterPro" id="IPR027417">
    <property type="entry name" value="P-loop_NTPase"/>
</dbReference>
<reference evidence="2" key="1">
    <citation type="submission" date="2016-10" db="EMBL/GenBank/DDBJ databases">
        <title>CRISPR-Cas defence system in Roseofilum reptotaenium: evidence of a bacteriophage-cyanobacterium arms race in the coral black band disease.</title>
        <authorList>
            <person name="Buerger P."/>
            <person name="Wood-Charlson E.M."/>
            <person name="Weynberg K.D."/>
            <person name="Willis B."/>
            <person name="Van Oppen M.J."/>
        </authorList>
    </citation>
    <scope>NUCLEOTIDE SEQUENCE [LARGE SCALE GENOMIC DNA]</scope>
    <source>
        <strain evidence="2">AO1-A</strain>
    </source>
</reference>
<dbReference type="Pfam" id="PF07693">
    <property type="entry name" value="KAP_NTPase"/>
    <property type="match status" value="1"/>
</dbReference>
<dbReference type="STRING" id="1925591.BI308_08590"/>
<evidence type="ECO:0000313" key="3">
    <source>
        <dbReference type="Proteomes" id="UP000183940"/>
    </source>
</evidence>
<sequence length="451" mass="52437">MNETDRLLKALFNSFRPDMPLEPDDPRYVNCNSVRGDQDILEELGGTIKKDDNNTYLLYSGHRGNGKSTELKRLKKDLENYGFVVVYFAAATEKEGDLSFQDTQYQDILLSCTRQLLKQLKDKADPSPITNWLKSRWEELTELALTEVSLDNFNVNIALSQFTRITAVMRTEPSKRRKIRELVEPNTESLVKALNEFIESAKASSQNSEKKIVIIADNLDRIALIPNEENGQTNLEDIYINRSELMRGLKCDIVYTAPIALLYSRAASDLQTIYETIQILPMIMVESQDGEVLEDGLKKLRTALEKRVACASNLELIPYIFDTEETVQLLCVSCGGHLRDLMYIVRDAINKSSELPITQKAVKRTISKYRRGYMETLQESDWPLLFNVYSVKRKYNEPEYRNLLYRRCILEYYFVDEYDEENIWHNVHPLIYGSKVFKERWQEYQEKDNES</sequence>
<proteinExistence type="predicted"/>
<protein>
    <recommendedName>
        <fullName evidence="1">KAP NTPase domain-containing protein</fullName>
    </recommendedName>
</protein>
<keyword evidence="3" id="KW-1185">Reference proteome</keyword>
<gene>
    <name evidence="2" type="ORF">BI308_08590</name>
</gene>
<evidence type="ECO:0000259" key="1">
    <source>
        <dbReference type="Pfam" id="PF07693"/>
    </source>
</evidence>
<organism evidence="2 3">
    <name type="scientific">Roseofilum reptotaenium AO1-A</name>
    <dbReference type="NCBI Taxonomy" id="1925591"/>
    <lineage>
        <taxon>Bacteria</taxon>
        <taxon>Bacillati</taxon>
        <taxon>Cyanobacteriota</taxon>
        <taxon>Cyanophyceae</taxon>
        <taxon>Desertifilales</taxon>
        <taxon>Desertifilaceae</taxon>
        <taxon>Roseofilum</taxon>
    </lineage>
</organism>
<dbReference type="AlphaFoldDB" id="A0A1L9QTR0"/>
<dbReference type="InterPro" id="IPR011646">
    <property type="entry name" value="KAP_P-loop"/>
</dbReference>
<dbReference type="Gene3D" id="3.40.50.300">
    <property type="entry name" value="P-loop containing nucleotide triphosphate hydrolases"/>
    <property type="match status" value="1"/>
</dbReference>
<accession>A0A1L9QTR0</accession>
<dbReference type="Proteomes" id="UP000183940">
    <property type="component" value="Unassembled WGS sequence"/>
</dbReference>
<evidence type="ECO:0000313" key="2">
    <source>
        <dbReference type="EMBL" id="OJJ26006.1"/>
    </source>
</evidence>
<dbReference type="SUPFAM" id="SSF52540">
    <property type="entry name" value="P-loop containing nucleoside triphosphate hydrolases"/>
    <property type="match status" value="1"/>
</dbReference>